<evidence type="ECO:0000256" key="1">
    <source>
        <dbReference type="SAM" id="MobiDB-lite"/>
    </source>
</evidence>
<gene>
    <name evidence="2" type="ORF">BN1211_0957</name>
</gene>
<feature type="compositionally biased region" description="Low complexity" evidence="1">
    <location>
        <begin position="202"/>
        <end position="217"/>
    </location>
</feature>
<accession>A0A0H5BZL5</accession>
<sequence>MQNPLMGVFPTKWTQYTTPPSNGRVTESQTCSLPSTTLRPPPLPASVATTTVTTTDQSRTNNYNNANSRDKDTESTDDIAEIFLELATRKPSVVSVGDSTQRPTEHGITRETTLKELLARQIQEQKIMIEDKVRTLHQQRVMMDNNVRQIHHQMMMVDHEILMAQYHRNMLEQRLKVVSDGISVPDISTFQYQPQVQAQAQPGVQSQAQTGVQSQQTKIDALSTGSKSQRDFADGRFNGEPGGDLTSKYSNSDTDKTGDEKSVKADGYDQHLRKTRKKGSSKKATEKKIRWSAEYTTALSRSMLKYIGMHENGVVPKEIRQKIVDDLNEQFPNVNFGIITVGAELTRIIKVTKTKFLPVYQTSKCGINFAKKKLVMKSSRKLTMREYDEMLDVMSRDIAKRLKIPTPSVLNMFYDNCEIFMNVSMFLMGDMDYFIKKDK</sequence>
<feature type="region of interest" description="Disordered" evidence="1">
    <location>
        <begin position="202"/>
        <end position="286"/>
    </location>
</feature>
<evidence type="ECO:0000313" key="3">
    <source>
        <dbReference type="Proteomes" id="UP000038830"/>
    </source>
</evidence>
<dbReference type="EMBL" id="CDQK01000001">
    <property type="protein sequence ID" value="CEP20970.1"/>
    <property type="molecule type" value="Genomic_DNA"/>
</dbReference>
<name>A0A0H5BZL5_CYBJN</name>
<reference evidence="3" key="1">
    <citation type="journal article" date="2015" name="J. Biotechnol.">
        <title>The structure of the Cyberlindnera jadinii genome and its relation to Candida utilis analyzed by the occurrence of single nucleotide polymorphisms.</title>
        <authorList>
            <person name="Rupp O."/>
            <person name="Brinkrolf K."/>
            <person name="Buerth C."/>
            <person name="Kunigo M."/>
            <person name="Schneider J."/>
            <person name="Jaenicke S."/>
            <person name="Goesmann A."/>
            <person name="Puehler A."/>
            <person name="Jaeger K.-E."/>
            <person name="Ernst J.F."/>
        </authorList>
    </citation>
    <scope>NUCLEOTIDE SEQUENCE [LARGE SCALE GENOMIC DNA]</scope>
    <source>
        <strain evidence="3">ATCC 18201 / CBS 1600 / BCRC 20928 / JCM 3617 / NBRC 0987 / NRRL Y-1542</strain>
    </source>
</reference>
<feature type="compositionally biased region" description="Polar residues" evidence="1">
    <location>
        <begin position="12"/>
        <end position="29"/>
    </location>
</feature>
<evidence type="ECO:0000313" key="2">
    <source>
        <dbReference type="EMBL" id="CEP20970.1"/>
    </source>
</evidence>
<proteinExistence type="predicted"/>
<protein>
    <submittedName>
        <fullName evidence="2">Uncharacterized protein</fullName>
    </submittedName>
</protein>
<feature type="compositionally biased region" description="Polar residues" evidence="1">
    <location>
        <begin position="56"/>
        <end position="67"/>
    </location>
</feature>
<feature type="region of interest" description="Disordered" evidence="1">
    <location>
        <begin position="1"/>
        <end position="76"/>
    </location>
</feature>
<feature type="compositionally biased region" description="Low complexity" evidence="1">
    <location>
        <begin position="45"/>
        <end position="55"/>
    </location>
</feature>
<dbReference type="Proteomes" id="UP000038830">
    <property type="component" value="Unassembled WGS sequence"/>
</dbReference>
<feature type="compositionally biased region" description="Basic and acidic residues" evidence="1">
    <location>
        <begin position="253"/>
        <end position="272"/>
    </location>
</feature>
<dbReference type="AlphaFoldDB" id="A0A0H5BZL5"/>
<organism evidence="2 3">
    <name type="scientific">Cyberlindnera jadinii (strain ATCC 18201 / CBS 1600 / BCRC 20928 / JCM 3617 / NBRC 0987 / NRRL Y-1542)</name>
    <name type="common">Torula yeast</name>
    <name type="synonym">Candida utilis</name>
    <dbReference type="NCBI Taxonomy" id="983966"/>
    <lineage>
        <taxon>Eukaryota</taxon>
        <taxon>Fungi</taxon>
        <taxon>Dikarya</taxon>
        <taxon>Ascomycota</taxon>
        <taxon>Saccharomycotina</taxon>
        <taxon>Saccharomycetes</taxon>
        <taxon>Phaffomycetales</taxon>
        <taxon>Phaffomycetaceae</taxon>
        <taxon>Cyberlindnera</taxon>
    </lineage>
</organism>